<gene>
    <name evidence="1" type="ORF">A2V69_02310</name>
</gene>
<proteinExistence type="predicted"/>
<dbReference type="STRING" id="1801990.A2V69_02310"/>
<comment type="caution">
    <text evidence="1">The sequence shown here is derived from an EMBL/GenBank/DDBJ whole genome shotgun (WGS) entry which is preliminary data.</text>
</comment>
<evidence type="ECO:0000313" key="1">
    <source>
        <dbReference type="EMBL" id="OGZ32430.1"/>
    </source>
</evidence>
<dbReference type="Proteomes" id="UP000177810">
    <property type="component" value="Unassembled WGS sequence"/>
</dbReference>
<organism evidence="1 2">
    <name type="scientific">Candidatus Portnoybacteria bacterium RBG_13_40_8</name>
    <dbReference type="NCBI Taxonomy" id="1801990"/>
    <lineage>
        <taxon>Bacteria</taxon>
        <taxon>Candidatus Portnoyibacteriota</taxon>
    </lineage>
</organism>
<accession>A0A1G2F477</accession>
<evidence type="ECO:0000313" key="2">
    <source>
        <dbReference type="Proteomes" id="UP000177810"/>
    </source>
</evidence>
<dbReference type="AlphaFoldDB" id="A0A1G2F477"/>
<sequence>MNILEMLFGGNTGKRIYRKEFEQAITVLPNISDKEREYLRGVFGNAVKDGITEIELKKVIFGLQHNAGDNLDAIEVESVKRKLFGELEDSR</sequence>
<dbReference type="EMBL" id="MHMT01000019">
    <property type="protein sequence ID" value="OGZ32430.1"/>
    <property type="molecule type" value="Genomic_DNA"/>
</dbReference>
<protein>
    <submittedName>
        <fullName evidence="1">Uncharacterized protein</fullName>
    </submittedName>
</protein>
<reference evidence="1 2" key="1">
    <citation type="journal article" date="2016" name="Nat. Commun.">
        <title>Thousands of microbial genomes shed light on interconnected biogeochemical processes in an aquifer system.</title>
        <authorList>
            <person name="Anantharaman K."/>
            <person name="Brown C.T."/>
            <person name="Hug L.A."/>
            <person name="Sharon I."/>
            <person name="Castelle C.J."/>
            <person name="Probst A.J."/>
            <person name="Thomas B.C."/>
            <person name="Singh A."/>
            <person name="Wilkins M.J."/>
            <person name="Karaoz U."/>
            <person name="Brodie E.L."/>
            <person name="Williams K.H."/>
            <person name="Hubbard S.S."/>
            <person name="Banfield J.F."/>
        </authorList>
    </citation>
    <scope>NUCLEOTIDE SEQUENCE [LARGE SCALE GENOMIC DNA]</scope>
</reference>
<name>A0A1G2F477_9BACT</name>